<accession>A0A4Q5LL17</accession>
<dbReference type="RefSeq" id="WP_129877200.1">
    <property type="nucleotide sequence ID" value="NZ_SEWG01000005.1"/>
</dbReference>
<evidence type="ECO:0000313" key="2">
    <source>
        <dbReference type="EMBL" id="RYU89342.1"/>
    </source>
</evidence>
<evidence type="ECO:0000313" key="3">
    <source>
        <dbReference type="Proteomes" id="UP000293331"/>
    </source>
</evidence>
<sequence length="158" mass="16353">MKKILFIMAAAMLVFAGCKKDKTEKTGGNNTWTLAGTTYKVAYTNKSATSGARPSTLVIFADAGFNDPKVNTFNLSFATPPTASGTFQLMGGAGGDITGNQFELFAGGDGKAYAYLGTAIDVAVEVTGGKIKVTIPEIMLKSASGGADVKLTASVYEK</sequence>
<dbReference type="Proteomes" id="UP000293331">
    <property type="component" value="Unassembled WGS sequence"/>
</dbReference>
<comment type="caution">
    <text evidence="2">The sequence shown here is derived from an EMBL/GenBank/DDBJ whole genome shotgun (WGS) entry which is preliminary data.</text>
</comment>
<dbReference type="OrthoDB" id="1262396at2"/>
<name>A0A4Q5LL17_9SPHI</name>
<evidence type="ECO:0008006" key="4">
    <source>
        <dbReference type="Google" id="ProtNLM"/>
    </source>
</evidence>
<dbReference type="EMBL" id="SEWG01000005">
    <property type="protein sequence ID" value="RYU89342.1"/>
    <property type="molecule type" value="Genomic_DNA"/>
</dbReference>
<organism evidence="2 3">
    <name type="scientific">Mucilaginibacter terrigena</name>
    <dbReference type="NCBI Taxonomy" id="2492395"/>
    <lineage>
        <taxon>Bacteria</taxon>
        <taxon>Pseudomonadati</taxon>
        <taxon>Bacteroidota</taxon>
        <taxon>Sphingobacteriia</taxon>
        <taxon>Sphingobacteriales</taxon>
        <taxon>Sphingobacteriaceae</taxon>
        <taxon>Mucilaginibacter</taxon>
    </lineage>
</organism>
<evidence type="ECO:0000256" key="1">
    <source>
        <dbReference type="SAM" id="SignalP"/>
    </source>
</evidence>
<dbReference type="AlphaFoldDB" id="A0A4Q5LL17"/>
<keyword evidence="3" id="KW-1185">Reference proteome</keyword>
<proteinExistence type="predicted"/>
<protein>
    <recommendedName>
        <fullName evidence="4">Lipocalin-like domain-containing protein</fullName>
    </recommendedName>
</protein>
<feature type="signal peptide" evidence="1">
    <location>
        <begin position="1"/>
        <end position="16"/>
    </location>
</feature>
<gene>
    <name evidence="2" type="ORF">EWM62_13505</name>
</gene>
<keyword evidence="1" id="KW-0732">Signal</keyword>
<dbReference type="PROSITE" id="PS51257">
    <property type="entry name" value="PROKAR_LIPOPROTEIN"/>
    <property type="match status" value="1"/>
</dbReference>
<reference evidence="2 3" key="1">
    <citation type="submission" date="2019-02" db="EMBL/GenBank/DDBJ databases">
        <title>Bacterial novel species Mucilaginibacter sp. 17JY9-4 isolated from soil.</title>
        <authorList>
            <person name="Jung H.-Y."/>
        </authorList>
    </citation>
    <scope>NUCLEOTIDE SEQUENCE [LARGE SCALE GENOMIC DNA]</scope>
    <source>
        <strain evidence="2 3">17JY9-4</strain>
    </source>
</reference>
<feature type="chain" id="PRO_5020728781" description="Lipocalin-like domain-containing protein" evidence="1">
    <location>
        <begin position="17"/>
        <end position="158"/>
    </location>
</feature>